<dbReference type="RefSeq" id="WP_251261857.1">
    <property type="nucleotide sequence ID" value="NZ_JAMQGP010000006.1"/>
</dbReference>
<dbReference type="Gene3D" id="1.10.10.10">
    <property type="entry name" value="Winged helix-like DNA-binding domain superfamily/Winged helix DNA-binding domain"/>
    <property type="match status" value="3"/>
</dbReference>
<feature type="domain" description="RecX second three-helical" evidence="6">
    <location>
        <begin position="48"/>
        <end position="84"/>
    </location>
</feature>
<dbReference type="Pfam" id="PF21981">
    <property type="entry name" value="RecX_HTH3"/>
    <property type="match status" value="1"/>
</dbReference>
<dbReference type="AlphaFoldDB" id="A0AA42B8E0"/>
<sequence>MKTAVDLLSRRDHCRRELLTKLHQRGFPQTVAVQALNRCENERWLCETRFAESYVRIKAGKGYGPSRIRQELLMKDVSELDVEAGFRALCDDEHDWFESAKNQRIKHFGHMPASESKLRQKQQRYLFNRGFTSEQIRYACNDE</sequence>
<dbReference type="PANTHER" id="PTHR33602:SF1">
    <property type="entry name" value="REGULATORY PROTEIN RECX FAMILY PROTEIN"/>
    <property type="match status" value="1"/>
</dbReference>
<dbReference type="InterPro" id="IPR003783">
    <property type="entry name" value="Regulatory_RecX"/>
</dbReference>
<keyword evidence="10" id="KW-1185">Reference proteome</keyword>
<evidence type="ECO:0000256" key="4">
    <source>
        <dbReference type="ARBA" id="ARBA00022490"/>
    </source>
</evidence>
<organism evidence="9 10">
    <name type="scientific">Echinimonas agarilytica</name>
    <dbReference type="NCBI Taxonomy" id="1215918"/>
    <lineage>
        <taxon>Bacteria</taxon>
        <taxon>Pseudomonadati</taxon>
        <taxon>Pseudomonadota</taxon>
        <taxon>Gammaproteobacteria</taxon>
        <taxon>Alteromonadales</taxon>
        <taxon>Echinimonadaceae</taxon>
        <taxon>Echinimonas</taxon>
    </lineage>
</organism>
<evidence type="ECO:0000256" key="3">
    <source>
        <dbReference type="ARBA" id="ARBA00018111"/>
    </source>
</evidence>
<feature type="domain" description="RecX third three-helical" evidence="7">
    <location>
        <begin position="95"/>
        <end position="139"/>
    </location>
</feature>
<dbReference type="GO" id="GO:0005737">
    <property type="term" value="C:cytoplasm"/>
    <property type="evidence" value="ECO:0007669"/>
    <property type="project" value="UniProtKB-SubCell"/>
</dbReference>
<evidence type="ECO:0000259" key="6">
    <source>
        <dbReference type="Pfam" id="PF02631"/>
    </source>
</evidence>
<dbReference type="HAMAP" id="MF_01114">
    <property type="entry name" value="RecX"/>
    <property type="match status" value="1"/>
</dbReference>
<comment type="subcellular location">
    <subcellularLocation>
        <location evidence="1 5">Cytoplasm</location>
    </subcellularLocation>
</comment>
<reference evidence="9 10" key="1">
    <citation type="journal article" date="2013" name="Antonie Van Leeuwenhoek">
        <title>Echinimonas agarilytica gen. nov., sp. nov., a new gammaproteobacterium isolated from the sea urchin Strongylocentrotus intermedius.</title>
        <authorList>
            <person name="Nedashkovskaya O.I."/>
            <person name="Stenkova A.M."/>
            <person name="Zhukova N.V."/>
            <person name="Van Trappen S."/>
            <person name="Lee J.S."/>
            <person name="Kim S.B."/>
        </authorList>
    </citation>
    <scope>NUCLEOTIDE SEQUENCE [LARGE SCALE GENOMIC DNA]</scope>
    <source>
        <strain evidence="9 10">KMM 6351</strain>
    </source>
</reference>
<feature type="domain" description="RecX first three-helical" evidence="8">
    <location>
        <begin position="3"/>
        <end position="39"/>
    </location>
</feature>
<gene>
    <name evidence="5" type="primary">recX</name>
    <name evidence="9" type="ORF">NAF29_12175</name>
</gene>
<dbReference type="PANTHER" id="PTHR33602">
    <property type="entry name" value="REGULATORY PROTEIN RECX FAMILY PROTEIN"/>
    <property type="match status" value="1"/>
</dbReference>
<evidence type="ECO:0000256" key="2">
    <source>
        <dbReference type="ARBA" id="ARBA00009695"/>
    </source>
</evidence>
<evidence type="ECO:0000313" key="9">
    <source>
        <dbReference type="EMBL" id="MCM2680423.1"/>
    </source>
</evidence>
<dbReference type="EMBL" id="JAMQGP010000006">
    <property type="protein sequence ID" value="MCM2680423.1"/>
    <property type="molecule type" value="Genomic_DNA"/>
</dbReference>
<dbReference type="Pfam" id="PF02631">
    <property type="entry name" value="RecX_HTH2"/>
    <property type="match status" value="1"/>
</dbReference>
<evidence type="ECO:0000313" key="10">
    <source>
        <dbReference type="Proteomes" id="UP001165393"/>
    </source>
</evidence>
<comment type="function">
    <text evidence="5">Modulates RecA activity.</text>
</comment>
<dbReference type="InterPro" id="IPR053925">
    <property type="entry name" value="RecX_HTH_3rd"/>
</dbReference>
<comment type="caution">
    <text evidence="9">The sequence shown here is derived from an EMBL/GenBank/DDBJ whole genome shotgun (WGS) entry which is preliminary data.</text>
</comment>
<dbReference type="InterPro" id="IPR053926">
    <property type="entry name" value="RecX_HTH_1st"/>
</dbReference>
<keyword evidence="4 5" id="KW-0963">Cytoplasm</keyword>
<name>A0AA42B8E0_9GAMM</name>
<dbReference type="InterPro" id="IPR036388">
    <property type="entry name" value="WH-like_DNA-bd_sf"/>
</dbReference>
<evidence type="ECO:0000256" key="1">
    <source>
        <dbReference type="ARBA" id="ARBA00004496"/>
    </source>
</evidence>
<evidence type="ECO:0000259" key="8">
    <source>
        <dbReference type="Pfam" id="PF21982"/>
    </source>
</evidence>
<accession>A0AA42B8E0</accession>
<evidence type="ECO:0000256" key="5">
    <source>
        <dbReference type="HAMAP-Rule" id="MF_01114"/>
    </source>
</evidence>
<protein>
    <recommendedName>
        <fullName evidence="3 5">Regulatory protein RecX</fullName>
    </recommendedName>
</protein>
<proteinExistence type="inferred from homology"/>
<evidence type="ECO:0000259" key="7">
    <source>
        <dbReference type="Pfam" id="PF21981"/>
    </source>
</evidence>
<comment type="similarity">
    <text evidence="2 5">Belongs to the RecX family.</text>
</comment>
<dbReference type="Proteomes" id="UP001165393">
    <property type="component" value="Unassembled WGS sequence"/>
</dbReference>
<dbReference type="GO" id="GO:0006282">
    <property type="term" value="P:regulation of DNA repair"/>
    <property type="evidence" value="ECO:0007669"/>
    <property type="project" value="UniProtKB-UniRule"/>
</dbReference>
<dbReference type="InterPro" id="IPR053924">
    <property type="entry name" value="RecX_HTH_2nd"/>
</dbReference>
<dbReference type="Pfam" id="PF21982">
    <property type="entry name" value="RecX_HTH1"/>
    <property type="match status" value="1"/>
</dbReference>